<dbReference type="InterPro" id="IPR025943">
    <property type="entry name" value="Sigma_54_int_dom_ATP-bd_2"/>
</dbReference>
<keyword evidence="4" id="KW-0238">DNA-binding</keyword>
<evidence type="ECO:0000256" key="2">
    <source>
        <dbReference type="ARBA" id="ARBA00022840"/>
    </source>
</evidence>
<keyword evidence="1" id="KW-0547">Nucleotide-binding</keyword>
<dbReference type="GO" id="GO:0005524">
    <property type="term" value="F:ATP binding"/>
    <property type="evidence" value="ECO:0007669"/>
    <property type="project" value="UniProtKB-KW"/>
</dbReference>
<keyword evidence="6" id="KW-0597">Phosphoprotein</keyword>
<dbReference type="PROSITE" id="PS50110">
    <property type="entry name" value="RESPONSE_REGULATORY"/>
    <property type="match status" value="1"/>
</dbReference>
<evidence type="ECO:0000313" key="10">
    <source>
        <dbReference type="Proteomes" id="UP000478837"/>
    </source>
</evidence>
<dbReference type="InterPro" id="IPR058031">
    <property type="entry name" value="AAA_lid_NorR"/>
</dbReference>
<dbReference type="InterPro" id="IPR025944">
    <property type="entry name" value="Sigma_54_int_dom_CS"/>
</dbReference>
<evidence type="ECO:0000256" key="4">
    <source>
        <dbReference type="ARBA" id="ARBA00023125"/>
    </source>
</evidence>
<feature type="modified residue" description="4-aspartylphosphate" evidence="6">
    <location>
        <position position="54"/>
    </location>
</feature>
<dbReference type="InterPro" id="IPR002197">
    <property type="entry name" value="HTH_Fis"/>
</dbReference>
<evidence type="ECO:0000256" key="3">
    <source>
        <dbReference type="ARBA" id="ARBA00023015"/>
    </source>
</evidence>
<evidence type="ECO:0000259" key="8">
    <source>
        <dbReference type="PROSITE" id="PS50110"/>
    </source>
</evidence>
<dbReference type="Pfam" id="PF02954">
    <property type="entry name" value="HTH_8"/>
    <property type="match status" value="1"/>
</dbReference>
<evidence type="ECO:0000256" key="6">
    <source>
        <dbReference type="PROSITE-ProRule" id="PRU00169"/>
    </source>
</evidence>
<dbReference type="RefSeq" id="WP_163110033.1">
    <property type="nucleotide sequence ID" value="NZ_JAAAWP010000002.1"/>
</dbReference>
<dbReference type="PROSITE" id="PS00688">
    <property type="entry name" value="SIGMA54_INTERACT_3"/>
    <property type="match status" value="1"/>
</dbReference>
<evidence type="ECO:0000256" key="1">
    <source>
        <dbReference type="ARBA" id="ARBA00022741"/>
    </source>
</evidence>
<dbReference type="GO" id="GO:0043565">
    <property type="term" value="F:sequence-specific DNA binding"/>
    <property type="evidence" value="ECO:0007669"/>
    <property type="project" value="InterPro"/>
</dbReference>
<dbReference type="PANTHER" id="PTHR32071:SF117">
    <property type="entry name" value="PTS-DEPENDENT DIHYDROXYACETONE KINASE OPERON REGULATORY PROTEIN-RELATED"/>
    <property type="match status" value="1"/>
</dbReference>
<name>A0A6L9MQS1_9ALTE</name>
<dbReference type="Gene3D" id="3.40.50.2300">
    <property type="match status" value="1"/>
</dbReference>
<keyword evidence="3" id="KW-0805">Transcription regulation</keyword>
<dbReference type="PROSITE" id="PS00676">
    <property type="entry name" value="SIGMA54_INTERACT_2"/>
    <property type="match status" value="1"/>
</dbReference>
<evidence type="ECO:0000259" key="7">
    <source>
        <dbReference type="PROSITE" id="PS50045"/>
    </source>
</evidence>
<dbReference type="Gene3D" id="3.40.50.300">
    <property type="entry name" value="P-loop containing nucleotide triphosphate hydrolases"/>
    <property type="match status" value="1"/>
</dbReference>
<dbReference type="Proteomes" id="UP000478837">
    <property type="component" value="Unassembled WGS sequence"/>
</dbReference>
<accession>A0A6L9MQS1</accession>
<feature type="domain" description="Sigma-54 factor interaction" evidence="7">
    <location>
        <begin position="143"/>
        <end position="372"/>
    </location>
</feature>
<sequence length="470" mass="51327">MKSLRVYIVEDSVSAGNLYKAVLTKQGYQCSLFLDGYSAMAAIQADTPDIILQDVNLPDVSGIEVMKFAKKQNPATQVIAITSNSTIEVAVGAIREGAFDFLEKPFDNAMLIQAVQNAGLELDSKNSAEPVSAVTGLEKKAGFIGQCQKMISIKHQLKSAARSKASVLITGESGSGKEVCADFLHNSSSRALGPLIAINCAAIPAELFESEFFGHVKGAFSGALANREGAVEAANGGTLFLDELCEMALPLQAKLLRFIQTGTYHRVGSSELRKSDVRIVCATNRAPELEVKDGRFREDLFYRLSVIPITIPPLRERADDIPELCRHFLQVKSREERKVFEGFTADALEILKQHSWPGNVRELQNIVEKCVVMNDGGWVDRDMVEQLNTHFSKANSSSNIVKHASQNPASRTQASSFADKIEPLWVVEKRAIEEAIAVCNGNIPVAAVHLGVSASTLYRKMKNWEQLAVS</sequence>
<dbReference type="InterPro" id="IPR001789">
    <property type="entry name" value="Sig_transdc_resp-reg_receiver"/>
</dbReference>
<dbReference type="Gene3D" id="1.10.8.60">
    <property type="match status" value="1"/>
</dbReference>
<dbReference type="SUPFAM" id="SSF46689">
    <property type="entry name" value="Homeodomain-like"/>
    <property type="match status" value="1"/>
</dbReference>
<reference evidence="9 10" key="1">
    <citation type="submission" date="2020-01" db="EMBL/GenBank/DDBJ databases">
        <title>Genomes of bacteria type strains.</title>
        <authorList>
            <person name="Chen J."/>
            <person name="Zhu S."/>
            <person name="Yang J."/>
        </authorList>
    </citation>
    <scope>NUCLEOTIDE SEQUENCE [LARGE SCALE GENOMIC DNA]</scope>
    <source>
        <strain evidence="9 10">LMG 22958</strain>
    </source>
</reference>
<evidence type="ECO:0000313" key="9">
    <source>
        <dbReference type="EMBL" id="NDW20506.1"/>
    </source>
</evidence>
<comment type="caution">
    <text evidence="9">The sequence shown here is derived from an EMBL/GenBank/DDBJ whole genome shotgun (WGS) entry which is preliminary data.</text>
</comment>
<gene>
    <name evidence="9" type="ORF">GTW09_03100</name>
</gene>
<dbReference type="Pfam" id="PF00158">
    <property type="entry name" value="Sigma54_activat"/>
    <property type="match status" value="1"/>
</dbReference>
<dbReference type="InterPro" id="IPR011006">
    <property type="entry name" value="CheY-like_superfamily"/>
</dbReference>
<dbReference type="Gene3D" id="1.10.10.60">
    <property type="entry name" value="Homeodomain-like"/>
    <property type="match status" value="1"/>
</dbReference>
<dbReference type="InterPro" id="IPR009057">
    <property type="entry name" value="Homeodomain-like_sf"/>
</dbReference>
<dbReference type="SUPFAM" id="SSF52540">
    <property type="entry name" value="P-loop containing nucleoside triphosphate hydrolases"/>
    <property type="match status" value="1"/>
</dbReference>
<dbReference type="PROSITE" id="PS50045">
    <property type="entry name" value="SIGMA54_INTERACT_4"/>
    <property type="match status" value="1"/>
</dbReference>
<dbReference type="InterPro" id="IPR002078">
    <property type="entry name" value="Sigma_54_int"/>
</dbReference>
<dbReference type="EMBL" id="JAAAWP010000002">
    <property type="protein sequence ID" value="NDW20506.1"/>
    <property type="molecule type" value="Genomic_DNA"/>
</dbReference>
<dbReference type="FunFam" id="3.40.50.300:FF:000006">
    <property type="entry name" value="DNA-binding transcriptional regulator NtrC"/>
    <property type="match status" value="1"/>
</dbReference>
<dbReference type="SUPFAM" id="SSF52172">
    <property type="entry name" value="CheY-like"/>
    <property type="match status" value="1"/>
</dbReference>
<proteinExistence type="predicted"/>
<dbReference type="PANTHER" id="PTHR32071">
    <property type="entry name" value="TRANSCRIPTIONAL REGULATORY PROTEIN"/>
    <property type="match status" value="1"/>
</dbReference>
<organism evidence="9 10">
    <name type="scientific">Alteromonas hispanica</name>
    <dbReference type="NCBI Taxonomy" id="315421"/>
    <lineage>
        <taxon>Bacteria</taxon>
        <taxon>Pseudomonadati</taxon>
        <taxon>Pseudomonadota</taxon>
        <taxon>Gammaproteobacteria</taxon>
        <taxon>Alteromonadales</taxon>
        <taxon>Alteromonadaceae</taxon>
        <taxon>Alteromonas/Salinimonas group</taxon>
        <taxon>Alteromonas</taxon>
    </lineage>
</organism>
<dbReference type="InterPro" id="IPR003593">
    <property type="entry name" value="AAA+_ATPase"/>
</dbReference>
<feature type="domain" description="Response regulatory" evidence="8">
    <location>
        <begin position="5"/>
        <end position="119"/>
    </location>
</feature>
<dbReference type="InterPro" id="IPR027417">
    <property type="entry name" value="P-loop_NTPase"/>
</dbReference>
<dbReference type="CDD" id="cd00009">
    <property type="entry name" value="AAA"/>
    <property type="match status" value="1"/>
</dbReference>
<keyword evidence="10" id="KW-1185">Reference proteome</keyword>
<dbReference type="SMART" id="SM00448">
    <property type="entry name" value="REC"/>
    <property type="match status" value="1"/>
</dbReference>
<dbReference type="SMART" id="SM00382">
    <property type="entry name" value="AAA"/>
    <property type="match status" value="1"/>
</dbReference>
<dbReference type="GO" id="GO:0006355">
    <property type="term" value="P:regulation of DNA-templated transcription"/>
    <property type="evidence" value="ECO:0007669"/>
    <property type="project" value="InterPro"/>
</dbReference>
<evidence type="ECO:0000256" key="5">
    <source>
        <dbReference type="ARBA" id="ARBA00023163"/>
    </source>
</evidence>
<protein>
    <submittedName>
        <fullName evidence="9">Response regulator</fullName>
    </submittedName>
</protein>
<dbReference type="Pfam" id="PF00072">
    <property type="entry name" value="Response_reg"/>
    <property type="match status" value="1"/>
</dbReference>
<dbReference type="AlphaFoldDB" id="A0A6L9MQS1"/>
<dbReference type="Pfam" id="PF25601">
    <property type="entry name" value="AAA_lid_14"/>
    <property type="match status" value="1"/>
</dbReference>
<dbReference type="GO" id="GO:0000160">
    <property type="term" value="P:phosphorelay signal transduction system"/>
    <property type="evidence" value="ECO:0007669"/>
    <property type="project" value="InterPro"/>
</dbReference>
<keyword evidence="2" id="KW-0067">ATP-binding</keyword>
<keyword evidence="5" id="KW-0804">Transcription</keyword>